<dbReference type="Proteomes" id="UP000252224">
    <property type="component" value="Segment"/>
</dbReference>
<keyword evidence="2" id="KW-1185">Reference proteome</keyword>
<evidence type="ECO:0000313" key="2">
    <source>
        <dbReference type="Proteomes" id="UP000252224"/>
    </source>
</evidence>
<reference evidence="1 2" key="1">
    <citation type="submission" date="2018-05" db="EMBL/GenBank/DDBJ databases">
        <title>Genomic characterization of a novel Pseudomonas phage phCDa.</title>
        <authorList>
            <person name="Chen C."/>
            <person name="Lu D."/>
            <person name="Wang J."/>
            <person name="Fu R."/>
        </authorList>
    </citation>
    <scope>NUCLEOTIDE SEQUENCE [LARGE SCALE GENOMIC DNA]</scope>
</reference>
<sequence>MPSNMNDYNTGYEAFMDSEEFDTNQSQDWQDGYLDAQAADCAGAC</sequence>
<name>A0A2Z5H9U1_9CAUD</name>
<accession>A0A2Z5H9U1</accession>
<gene>
    <name evidence="1" type="ORF">phCDa_33</name>
</gene>
<protein>
    <submittedName>
        <fullName evidence="1">Uncharacterized protein</fullName>
    </submittedName>
</protein>
<organism evidence="1 2">
    <name type="scientific">Pseudomonas phage phCDa</name>
    <dbReference type="NCBI Taxonomy" id="2268587"/>
    <lineage>
        <taxon>Viruses</taxon>
        <taxon>Duplodnaviria</taxon>
        <taxon>Heunggongvirae</taxon>
        <taxon>Uroviricota</taxon>
        <taxon>Caudoviricetes</taxon>
        <taxon>Schitoviridae</taxon>
        <taxon>Shizishanvirus</taxon>
        <taxon>Shizishanvirus phCDa</taxon>
    </lineage>
</organism>
<proteinExistence type="predicted"/>
<evidence type="ECO:0000313" key="1">
    <source>
        <dbReference type="EMBL" id="AXC36477.1"/>
    </source>
</evidence>
<dbReference type="EMBL" id="MH382836">
    <property type="protein sequence ID" value="AXC36477.1"/>
    <property type="molecule type" value="Genomic_DNA"/>
</dbReference>